<feature type="region of interest" description="Disordered" evidence="1">
    <location>
        <begin position="1"/>
        <end position="45"/>
    </location>
</feature>
<organism evidence="2">
    <name type="scientific">Arundo donax</name>
    <name type="common">Giant reed</name>
    <name type="synonym">Donax arundinaceus</name>
    <dbReference type="NCBI Taxonomy" id="35708"/>
    <lineage>
        <taxon>Eukaryota</taxon>
        <taxon>Viridiplantae</taxon>
        <taxon>Streptophyta</taxon>
        <taxon>Embryophyta</taxon>
        <taxon>Tracheophyta</taxon>
        <taxon>Spermatophyta</taxon>
        <taxon>Magnoliopsida</taxon>
        <taxon>Liliopsida</taxon>
        <taxon>Poales</taxon>
        <taxon>Poaceae</taxon>
        <taxon>PACMAD clade</taxon>
        <taxon>Arundinoideae</taxon>
        <taxon>Arundineae</taxon>
        <taxon>Arundo</taxon>
    </lineage>
</organism>
<dbReference type="AlphaFoldDB" id="A0A0A9E981"/>
<protein>
    <submittedName>
        <fullName evidence="2">Uncharacterized protein</fullName>
    </submittedName>
</protein>
<dbReference type="EMBL" id="GBRH01200566">
    <property type="protein sequence ID" value="JAD97329.1"/>
    <property type="molecule type" value="Transcribed_RNA"/>
</dbReference>
<sequence>MEQCTSVVQGASNTMGLEKQAGQVLTGPRQPHLSRHLCSPRRHPP</sequence>
<reference evidence="2" key="2">
    <citation type="journal article" date="2015" name="Data Brief">
        <title>Shoot transcriptome of the giant reed, Arundo donax.</title>
        <authorList>
            <person name="Barrero R.A."/>
            <person name="Guerrero F.D."/>
            <person name="Moolhuijzen P."/>
            <person name="Goolsby J.A."/>
            <person name="Tidwell J."/>
            <person name="Bellgard S.E."/>
            <person name="Bellgard M.I."/>
        </authorList>
    </citation>
    <scope>NUCLEOTIDE SEQUENCE</scope>
    <source>
        <tissue evidence="2">Shoot tissue taken approximately 20 cm above the soil surface</tissue>
    </source>
</reference>
<name>A0A0A9E981_ARUDO</name>
<accession>A0A0A9E981</accession>
<feature type="compositionally biased region" description="Polar residues" evidence="1">
    <location>
        <begin position="1"/>
        <end position="15"/>
    </location>
</feature>
<proteinExistence type="predicted"/>
<reference evidence="2" key="1">
    <citation type="submission" date="2014-09" db="EMBL/GenBank/DDBJ databases">
        <authorList>
            <person name="Magalhaes I.L.F."/>
            <person name="Oliveira U."/>
            <person name="Santos F.R."/>
            <person name="Vidigal T.H.D.A."/>
            <person name="Brescovit A.D."/>
            <person name="Santos A.J."/>
        </authorList>
    </citation>
    <scope>NUCLEOTIDE SEQUENCE</scope>
    <source>
        <tissue evidence="2">Shoot tissue taken approximately 20 cm above the soil surface</tissue>
    </source>
</reference>
<evidence type="ECO:0000313" key="2">
    <source>
        <dbReference type="EMBL" id="JAD97329.1"/>
    </source>
</evidence>
<feature type="compositionally biased region" description="Basic residues" evidence="1">
    <location>
        <begin position="32"/>
        <end position="45"/>
    </location>
</feature>
<evidence type="ECO:0000256" key="1">
    <source>
        <dbReference type="SAM" id="MobiDB-lite"/>
    </source>
</evidence>